<comment type="caution">
    <text evidence="13">The sequence shown here is derived from an EMBL/GenBank/DDBJ whole genome shotgun (WGS) entry which is preliminary data.</text>
</comment>
<name>A0ABU6I8P4_9ENTR</name>
<keyword evidence="10 12" id="KW-0443">Lipid metabolism</keyword>
<evidence type="ECO:0000313" key="13">
    <source>
        <dbReference type="EMBL" id="MEC3937963.1"/>
    </source>
</evidence>
<sequence>MGYVWALTSVLLVSCAQLMMKWAMMSLPLVTQPDALMAAILTLSPGAVALLAGLIAYTCSMGCWFLALRRMALSKAYPLLSLSYVLVWAAAICIPWLNERFSMGKMTGVAVIFIGLLMVCIPVRKR</sequence>
<comment type="similarity">
    <text evidence="12">Belongs to the ArnF family.</text>
</comment>
<keyword evidence="4 12" id="KW-0444">Lipid biosynthesis</keyword>
<dbReference type="EMBL" id="JAYMCU010000034">
    <property type="protein sequence ID" value="MEC3937963.1"/>
    <property type="molecule type" value="Genomic_DNA"/>
</dbReference>
<dbReference type="SUPFAM" id="SSF103481">
    <property type="entry name" value="Multidrug resistance efflux transporter EmrE"/>
    <property type="match status" value="1"/>
</dbReference>
<organism evidence="13 14">
    <name type="scientific">Leclercia adecarboxylata</name>
    <dbReference type="NCBI Taxonomy" id="83655"/>
    <lineage>
        <taxon>Bacteria</taxon>
        <taxon>Pseudomonadati</taxon>
        <taxon>Pseudomonadota</taxon>
        <taxon>Gammaproteobacteria</taxon>
        <taxon>Enterobacterales</taxon>
        <taxon>Enterobacteriaceae</taxon>
        <taxon>Leclercia</taxon>
    </lineage>
</organism>
<keyword evidence="3 12" id="KW-1003">Cell membrane</keyword>
<comment type="caution">
    <text evidence="12">Lacks conserved residue(s) required for the propagation of feature annotation.</text>
</comment>
<dbReference type="RefSeq" id="WP_164529695.1">
    <property type="nucleotide sequence ID" value="NZ_CBCYJT010000050.1"/>
</dbReference>
<evidence type="ECO:0000256" key="9">
    <source>
        <dbReference type="ARBA" id="ARBA00022989"/>
    </source>
</evidence>
<accession>A0ABU6I8P4</accession>
<keyword evidence="6 12" id="KW-0441">Lipid A biosynthesis</keyword>
<dbReference type="InterPro" id="IPR037185">
    <property type="entry name" value="EmrE-like"/>
</dbReference>
<comment type="subcellular location">
    <subcellularLocation>
        <location evidence="12">Cell inner membrane</location>
        <topology evidence="12">Multi-pass membrane protein</topology>
    </subcellularLocation>
    <subcellularLocation>
        <location evidence="1">Cell membrane</location>
        <topology evidence="1">Multi-pass membrane protein</topology>
    </subcellularLocation>
</comment>
<protein>
    <recommendedName>
        <fullName evidence="12">Probable 4-amino-4-deoxy-L-arabinose-phosphoundecaprenol flippase subunit ArnF</fullName>
        <shortName evidence="12">L-Ara4N-phosphoundecaprenol flippase subunit ArnF</shortName>
    </recommendedName>
    <alternativeName>
        <fullName evidence="12">Undecaprenyl phosphate-aminoarabinose flippase subunit ArnF</fullName>
    </alternativeName>
</protein>
<evidence type="ECO:0000256" key="10">
    <source>
        <dbReference type="ARBA" id="ARBA00023098"/>
    </source>
</evidence>
<dbReference type="InterPro" id="IPR022832">
    <property type="entry name" value="Flippase_ArnF"/>
</dbReference>
<keyword evidence="14" id="KW-1185">Reference proteome</keyword>
<feature type="transmembrane region" description="Helical" evidence="12">
    <location>
        <begin position="79"/>
        <end position="97"/>
    </location>
</feature>
<dbReference type="HAMAP" id="MF_00538">
    <property type="entry name" value="Flippase_ArnF"/>
    <property type="match status" value="1"/>
</dbReference>
<dbReference type="Gene3D" id="1.10.3730.20">
    <property type="match status" value="1"/>
</dbReference>
<evidence type="ECO:0000256" key="1">
    <source>
        <dbReference type="ARBA" id="ARBA00004651"/>
    </source>
</evidence>
<evidence type="ECO:0000313" key="14">
    <source>
        <dbReference type="Proteomes" id="UP001357437"/>
    </source>
</evidence>
<dbReference type="Proteomes" id="UP001357437">
    <property type="component" value="Unassembled WGS sequence"/>
</dbReference>
<keyword evidence="7 12" id="KW-0812">Transmembrane</keyword>
<evidence type="ECO:0000256" key="6">
    <source>
        <dbReference type="ARBA" id="ARBA00022556"/>
    </source>
</evidence>
<feature type="transmembrane region" description="Helical" evidence="12">
    <location>
        <begin position="103"/>
        <end position="123"/>
    </location>
</feature>
<dbReference type="PANTHER" id="PTHR30561:SF9">
    <property type="entry name" value="4-AMINO-4-DEOXY-L-ARABINOSE-PHOSPHOUNDECAPRENOL FLIPPASE SUBUNIT ARNF-RELATED"/>
    <property type="match status" value="1"/>
</dbReference>
<evidence type="ECO:0000256" key="7">
    <source>
        <dbReference type="ARBA" id="ARBA00022692"/>
    </source>
</evidence>
<evidence type="ECO:0000256" key="3">
    <source>
        <dbReference type="ARBA" id="ARBA00022475"/>
    </source>
</evidence>
<keyword evidence="11 12" id="KW-0472">Membrane</keyword>
<dbReference type="NCBIfam" id="NF002816">
    <property type="entry name" value="PRK02971.1-2"/>
    <property type="match status" value="1"/>
</dbReference>
<evidence type="ECO:0000256" key="2">
    <source>
        <dbReference type="ARBA" id="ARBA00022448"/>
    </source>
</evidence>
<dbReference type="PANTHER" id="PTHR30561">
    <property type="entry name" value="SMR FAMILY PROTON-DEPENDENT DRUG EFFLUX TRANSPORTER SUGE"/>
    <property type="match status" value="1"/>
</dbReference>
<comment type="pathway">
    <text evidence="12">Bacterial outer membrane biogenesis; lipopolysaccharide biosynthesis.</text>
</comment>
<feature type="transmembrane region" description="Helical" evidence="12">
    <location>
        <begin position="39"/>
        <end position="67"/>
    </location>
</feature>
<evidence type="ECO:0000256" key="5">
    <source>
        <dbReference type="ARBA" id="ARBA00022519"/>
    </source>
</evidence>
<proteinExistence type="inferred from homology"/>
<evidence type="ECO:0000256" key="11">
    <source>
        <dbReference type="ARBA" id="ARBA00023136"/>
    </source>
</evidence>
<dbReference type="InterPro" id="IPR000390">
    <property type="entry name" value="Small_drug/metabolite_transptr"/>
</dbReference>
<evidence type="ECO:0000256" key="4">
    <source>
        <dbReference type="ARBA" id="ARBA00022516"/>
    </source>
</evidence>
<comment type="subunit">
    <text evidence="12">Heterodimer of ArnE and ArnF.</text>
</comment>
<comment type="function">
    <text evidence="12">Translocates 4-amino-4-deoxy-L-arabinose-phosphoundecaprenol (alpha-L-Ara4N-phosphoundecaprenol) from the cytoplasmic to the periplasmic side of the inner membrane.</text>
</comment>
<evidence type="ECO:0000256" key="8">
    <source>
        <dbReference type="ARBA" id="ARBA00022985"/>
    </source>
</evidence>
<keyword evidence="5 12" id="KW-0997">Cell inner membrane</keyword>
<keyword evidence="2 12" id="KW-0813">Transport</keyword>
<gene>
    <name evidence="12 13" type="primary">arnF</name>
    <name evidence="13" type="ORF">VOF76_17500</name>
</gene>
<keyword evidence="8 12" id="KW-0448">Lipopolysaccharide biosynthesis</keyword>
<keyword evidence="9 12" id="KW-1133">Transmembrane helix</keyword>
<reference evidence="13 14" key="1">
    <citation type="submission" date="2024-01" db="EMBL/GenBank/DDBJ databases">
        <title>Comparative Genomics of Leclercia adecarboxylata Strains Isolated from Several Sources.</title>
        <authorList>
            <person name="Yescas-Zazueta V."/>
            <person name="Balbuena-Alonso M.G."/>
            <person name="Valencia D."/>
            <person name="Mendez-Pfeiffer P.A."/>
            <person name="Ballesteros-Monrreal M.G."/>
            <person name="Rocha-Gracia R.D.C."/>
            <person name="Barrios-Villa E."/>
        </authorList>
    </citation>
    <scope>NUCLEOTIDE SEQUENCE [LARGE SCALE GENOMIC DNA]</scope>
    <source>
        <strain evidence="13 14">33MEM</strain>
    </source>
</reference>
<evidence type="ECO:0000256" key="12">
    <source>
        <dbReference type="HAMAP-Rule" id="MF_00538"/>
    </source>
</evidence>